<comment type="caution">
    <text evidence="2">The sequence shown here is derived from an EMBL/GenBank/DDBJ whole genome shotgun (WGS) entry which is preliminary data.</text>
</comment>
<reference evidence="2" key="1">
    <citation type="journal article" date="2015" name="Nature">
        <title>Complex archaea that bridge the gap between prokaryotes and eukaryotes.</title>
        <authorList>
            <person name="Spang A."/>
            <person name="Saw J.H."/>
            <person name="Jorgensen S.L."/>
            <person name="Zaremba-Niedzwiedzka K."/>
            <person name="Martijn J."/>
            <person name="Lind A.E."/>
            <person name="van Eijk R."/>
            <person name="Schleper C."/>
            <person name="Guy L."/>
            <person name="Ettema T.J."/>
        </authorList>
    </citation>
    <scope>NUCLEOTIDE SEQUENCE</scope>
</reference>
<dbReference type="AlphaFoldDB" id="A0A0F8XW21"/>
<organism evidence="2">
    <name type="scientific">marine sediment metagenome</name>
    <dbReference type="NCBI Taxonomy" id="412755"/>
    <lineage>
        <taxon>unclassified sequences</taxon>
        <taxon>metagenomes</taxon>
        <taxon>ecological metagenomes</taxon>
    </lineage>
</organism>
<feature type="non-terminal residue" evidence="2">
    <location>
        <position position="29"/>
    </location>
</feature>
<protein>
    <submittedName>
        <fullName evidence="2">Uncharacterized protein</fullName>
    </submittedName>
</protein>
<proteinExistence type="predicted"/>
<feature type="compositionally biased region" description="Basic and acidic residues" evidence="1">
    <location>
        <begin position="12"/>
        <end position="21"/>
    </location>
</feature>
<name>A0A0F8XW21_9ZZZZ</name>
<dbReference type="EMBL" id="LAZR01070480">
    <property type="protein sequence ID" value="KKK40366.1"/>
    <property type="molecule type" value="Genomic_DNA"/>
</dbReference>
<evidence type="ECO:0000313" key="2">
    <source>
        <dbReference type="EMBL" id="KKK40366.1"/>
    </source>
</evidence>
<accession>A0A0F8XW21</accession>
<sequence length="29" mass="3382">MINRGYSKKPPAAREPRERKCLSCSKPFM</sequence>
<feature type="region of interest" description="Disordered" evidence="1">
    <location>
        <begin position="1"/>
        <end position="29"/>
    </location>
</feature>
<evidence type="ECO:0000256" key="1">
    <source>
        <dbReference type="SAM" id="MobiDB-lite"/>
    </source>
</evidence>
<gene>
    <name evidence="2" type="ORF">LCGC14_3084230</name>
</gene>